<feature type="transmembrane region" description="Helical" evidence="1">
    <location>
        <begin position="7"/>
        <end position="27"/>
    </location>
</feature>
<evidence type="ECO:0000313" key="3">
    <source>
        <dbReference type="Proteomes" id="UP000230078"/>
    </source>
</evidence>
<keyword evidence="1" id="KW-0472">Membrane</keyword>
<evidence type="ECO:0000256" key="1">
    <source>
        <dbReference type="SAM" id="Phobius"/>
    </source>
</evidence>
<dbReference type="EMBL" id="PFPI01000015">
    <property type="protein sequence ID" value="PIZ93725.1"/>
    <property type="molecule type" value="Genomic_DNA"/>
</dbReference>
<feature type="transmembrane region" description="Helical" evidence="1">
    <location>
        <begin position="82"/>
        <end position="108"/>
    </location>
</feature>
<dbReference type="InterPro" id="IPR045466">
    <property type="entry name" value="DUF6498"/>
</dbReference>
<feature type="transmembrane region" description="Helical" evidence="1">
    <location>
        <begin position="166"/>
        <end position="199"/>
    </location>
</feature>
<feature type="transmembrane region" description="Helical" evidence="1">
    <location>
        <begin position="123"/>
        <end position="145"/>
    </location>
</feature>
<name>A0A2M7V593_9BACT</name>
<accession>A0A2M7V593</accession>
<dbReference type="Pfam" id="PF20108">
    <property type="entry name" value="DUF6498"/>
    <property type="match status" value="1"/>
</dbReference>
<comment type="caution">
    <text evidence="2">The sequence shown here is derived from an EMBL/GenBank/DDBJ whole genome shotgun (WGS) entry which is preliminary data.</text>
</comment>
<protein>
    <submittedName>
        <fullName evidence="2">Uncharacterized protein</fullName>
    </submittedName>
</protein>
<proteinExistence type="predicted"/>
<evidence type="ECO:0000313" key="2">
    <source>
        <dbReference type="EMBL" id="PIZ93725.1"/>
    </source>
</evidence>
<keyword evidence="1" id="KW-0812">Transmembrane</keyword>
<dbReference type="AlphaFoldDB" id="A0A2M7V593"/>
<gene>
    <name evidence="2" type="ORF">COX83_01155</name>
</gene>
<dbReference type="Proteomes" id="UP000230078">
    <property type="component" value="Unassembled WGS sequence"/>
</dbReference>
<sequence>MKNNRSISTYSLIVVNLIPLFGVLFLSWSLIEILFLFWAETAVIGFFTFWKIFLSKKIDPEELTTAKKLPNTHIQPGRAIKIVLLFFFPFHFGMFMLGHFIFLIIVFVEHGPFQTLGENLGKGILFSFVSLFISHLISFLVNYIGKKEYEQYSPQELMIQPYKRVVIMHVTILLGGIVISALGAPVFALVMLVLMKILLDLFAHTKEHSNKQTQPQI</sequence>
<keyword evidence="1" id="KW-1133">Transmembrane helix</keyword>
<organism evidence="2 3">
    <name type="scientific">Candidatus Magasanikbacteria bacterium CG_4_10_14_0_2_um_filter_41_31</name>
    <dbReference type="NCBI Taxonomy" id="1974639"/>
    <lineage>
        <taxon>Bacteria</taxon>
        <taxon>Candidatus Magasanikiibacteriota</taxon>
    </lineage>
</organism>
<reference evidence="3" key="1">
    <citation type="submission" date="2017-09" db="EMBL/GenBank/DDBJ databases">
        <title>Depth-based differentiation of microbial function through sediment-hosted aquifers and enrichment of novel symbionts in the deep terrestrial subsurface.</title>
        <authorList>
            <person name="Probst A.J."/>
            <person name="Ladd B."/>
            <person name="Jarett J.K."/>
            <person name="Geller-Mcgrath D.E."/>
            <person name="Sieber C.M.K."/>
            <person name="Emerson J.B."/>
            <person name="Anantharaman K."/>
            <person name="Thomas B.C."/>
            <person name="Malmstrom R."/>
            <person name="Stieglmeier M."/>
            <person name="Klingl A."/>
            <person name="Woyke T."/>
            <person name="Ryan C.M."/>
            <person name="Banfield J.F."/>
        </authorList>
    </citation>
    <scope>NUCLEOTIDE SEQUENCE [LARGE SCALE GENOMIC DNA]</scope>
</reference>
<feature type="transmembrane region" description="Helical" evidence="1">
    <location>
        <begin position="33"/>
        <end position="54"/>
    </location>
</feature>